<keyword evidence="11" id="KW-0496">Mitochondrion</keyword>
<keyword evidence="9" id="KW-0460">Magnesium</keyword>
<feature type="domain" description="Endonuclease/exonuclease/phosphatase" evidence="14">
    <location>
        <begin position="265"/>
        <end position="360"/>
    </location>
</feature>
<dbReference type="FunFam" id="3.60.10.10:FF:000018">
    <property type="entry name" value="2',5'-phosphodiesterase 12"/>
    <property type="match status" value="1"/>
</dbReference>
<sequence>MLSRLIHFTRRFYSVNISKAKVMNSEKCYFRFIQKEETVDITFLMKIKDSHRQFNFSRKPSENLQNLFARIGTNVQKAIKKAYKKKAPEQSSEMEIKLVNVHEGINDQSSCIDLFHIKEPVHLKIGDQVFRAVFNAPWVVSLNLPQSILAGFPVYPEHFTVQYAEKEKSQFNWYKGLAKNDKGNEISEFHIQWELVGEKYSYTPTAQDIGNKLKIECIPGNGETTGPIVEAISKSLVEAGPGKCPFETRHMFTVSQLKGKSFRCVTYNILADLYCDSDFTRTVLHPYCPAYALNIDYRKQLILKELTGYNADIICLQEVDCKIFNHYLKPLLLENGLQGVFYKKGKEVAEGLALFYRGNRFGVLGEERIVMSEVLLTKSYLQPIWNEVKENEKLKERLLDRSTVASATFLQSFDNPNEILLVGNTHLYFHPDADHIRLIQGGIFIFWLNDLKRTLQDKFPGKRISVIVCGDFNSVPSCGIYQLFTTGSSPSSLPDWKSNLEEAVYNLSLNQETILESACGTPPFTNFTAGFADCLDYIFYERTCIQVEQVVPLPSIEELQAHTALPSIVFPSDHIALVSDLQFIRD</sequence>
<dbReference type="InterPro" id="IPR050410">
    <property type="entry name" value="CCR4/nocturin_mRNA_transcr"/>
</dbReference>
<comment type="subcellular location">
    <subcellularLocation>
        <location evidence="2">Mitochondrion matrix</location>
    </subcellularLocation>
</comment>
<keyword evidence="8" id="KW-0269">Exonuclease</keyword>
<evidence type="ECO:0000256" key="6">
    <source>
        <dbReference type="ARBA" id="ARBA00022723"/>
    </source>
</evidence>
<evidence type="ECO:0000259" key="14">
    <source>
        <dbReference type="Pfam" id="PF03372"/>
    </source>
</evidence>
<dbReference type="SUPFAM" id="SSF56219">
    <property type="entry name" value="DNase I-like"/>
    <property type="match status" value="1"/>
</dbReference>
<evidence type="ECO:0000256" key="9">
    <source>
        <dbReference type="ARBA" id="ARBA00022842"/>
    </source>
</evidence>
<keyword evidence="6" id="KW-0479">Metal-binding</keyword>
<comment type="cofactor">
    <cofactor evidence="1">
        <name>Mg(2+)</name>
        <dbReference type="ChEBI" id="CHEBI:18420"/>
    </cofactor>
</comment>
<evidence type="ECO:0000256" key="4">
    <source>
        <dbReference type="ARBA" id="ARBA00022664"/>
    </source>
</evidence>
<dbReference type="PANTHER" id="PTHR12121:SF37">
    <property type="entry name" value="2',5'-PHOSPHODIESTERASE 12"/>
    <property type="match status" value="1"/>
</dbReference>
<dbReference type="GO" id="GO:0005759">
    <property type="term" value="C:mitochondrial matrix"/>
    <property type="evidence" value="ECO:0007669"/>
    <property type="project" value="UniProtKB-SubCell"/>
</dbReference>
<keyword evidence="4" id="KW-0507">mRNA processing</keyword>
<feature type="domain" description="Endonuclease/exonuclease/phosphatase" evidence="14">
    <location>
        <begin position="455"/>
        <end position="574"/>
    </location>
</feature>
<evidence type="ECO:0000256" key="1">
    <source>
        <dbReference type="ARBA" id="ARBA00001946"/>
    </source>
</evidence>
<dbReference type="Proteomes" id="UP001549921">
    <property type="component" value="Unassembled WGS sequence"/>
</dbReference>
<evidence type="ECO:0000256" key="11">
    <source>
        <dbReference type="ARBA" id="ARBA00023128"/>
    </source>
</evidence>
<organism evidence="16 17">
    <name type="scientific">Loxostege sticticalis</name>
    <name type="common">Beet webworm moth</name>
    <dbReference type="NCBI Taxonomy" id="481309"/>
    <lineage>
        <taxon>Eukaryota</taxon>
        <taxon>Metazoa</taxon>
        <taxon>Ecdysozoa</taxon>
        <taxon>Arthropoda</taxon>
        <taxon>Hexapoda</taxon>
        <taxon>Insecta</taxon>
        <taxon>Pterygota</taxon>
        <taxon>Neoptera</taxon>
        <taxon>Endopterygota</taxon>
        <taxon>Lepidoptera</taxon>
        <taxon>Glossata</taxon>
        <taxon>Ditrysia</taxon>
        <taxon>Pyraloidea</taxon>
        <taxon>Crambidae</taxon>
        <taxon>Pyraustinae</taxon>
        <taxon>Loxostege</taxon>
    </lineage>
</organism>
<dbReference type="Gene3D" id="3.60.10.10">
    <property type="entry name" value="Endonuclease/exonuclease/phosphatase"/>
    <property type="match status" value="1"/>
</dbReference>
<evidence type="ECO:0000256" key="5">
    <source>
        <dbReference type="ARBA" id="ARBA00022722"/>
    </source>
</evidence>
<dbReference type="PANTHER" id="PTHR12121">
    <property type="entry name" value="CARBON CATABOLITE REPRESSOR PROTEIN 4"/>
    <property type="match status" value="1"/>
</dbReference>
<evidence type="ECO:0000256" key="8">
    <source>
        <dbReference type="ARBA" id="ARBA00022839"/>
    </source>
</evidence>
<proteinExistence type="predicted"/>
<keyword evidence="3" id="KW-0597">Phosphoprotein</keyword>
<evidence type="ECO:0000256" key="10">
    <source>
        <dbReference type="ARBA" id="ARBA00022946"/>
    </source>
</evidence>
<dbReference type="InterPro" id="IPR036691">
    <property type="entry name" value="Endo/exonu/phosph_ase_sf"/>
</dbReference>
<accession>A0ABD0TIG5</accession>
<evidence type="ECO:0000313" key="17">
    <source>
        <dbReference type="Proteomes" id="UP001549921"/>
    </source>
</evidence>
<dbReference type="GO" id="GO:0046872">
    <property type="term" value="F:metal ion binding"/>
    <property type="evidence" value="ECO:0007669"/>
    <property type="project" value="UniProtKB-KW"/>
</dbReference>
<dbReference type="InterPro" id="IPR005135">
    <property type="entry name" value="Endo/exonuclease/phosphatase"/>
</dbReference>
<dbReference type="AlphaFoldDB" id="A0ABD0TIG5"/>
<comment type="caution">
    <text evidence="16">The sequence shown here is derived from an EMBL/GenBank/DDBJ whole genome shotgun (WGS) entry which is preliminary data.</text>
</comment>
<protein>
    <recommendedName>
        <fullName evidence="12">2',5'-phosphodiesterase 12</fullName>
    </recommendedName>
    <alternativeName>
        <fullName evidence="13">Mitochondrial deadenylase</fullName>
    </alternativeName>
</protein>
<reference evidence="16 17" key="1">
    <citation type="submission" date="2024-06" db="EMBL/GenBank/DDBJ databases">
        <title>A chromosome-level genome assembly of beet webworm, Loxostege sticticalis.</title>
        <authorList>
            <person name="Zhang Y."/>
        </authorList>
    </citation>
    <scope>NUCLEOTIDE SEQUENCE [LARGE SCALE GENOMIC DNA]</scope>
    <source>
        <strain evidence="16">AQ028</strain>
        <tissue evidence="16">Male pupae</tissue>
    </source>
</reference>
<keyword evidence="5" id="KW-0540">Nuclease</keyword>
<dbReference type="InterPro" id="IPR048821">
    <property type="entry name" value="PDE12-like_N"/>
</dbReference>
<dbReference type="EMBL" id="JBEDNZ010000004">
    <property type="protein sequence ID" value="KAL0849121.1"/>
    <property type="molecule type" value="Genomic_DNA"/>
</dbReference>
<evidence type="ECO:0000256" key="12">
    <source>
        <dbReference type="ARBA" id="ARBA00072755"/>
    </source>
</evidence>
<evidence type="ECO:0000256" key="3">
    <source>
        <dbReference type="ARBA" id="ARBA00022553"/>
    </source>
</evidence>
<gene>
    <name evidence="16" type="ORF">ABMA28_013471</name>
</gene>
<feature type="domain" description="2',5'-phosphodiesterase 12-like N-terminal" evidence="15">
    <location>
        <begin position="137"/>
        <end position="238"/>
    </location>
</feature>
<keyword evidence="10" id="KW-0809">Transit peptide</keyword>
<evidence type="ECO:0000256" key="2">
    <source>
        <dbReference type="ARBA" id="ARBA00004305"/>
    </source>
</evidence>
<dbReference type="Pfam" id="PF03372">
    <property type="entry name" value="Exo_endo_phos"/>
    <property type="match status" value="2"/>
</dbReference>
<evidence type="ECO:0000313" key="16">
    <source>
        <dbReference type="EMBL" id="KAL0849121.1"/>
    </source>
</evidence>
<keyword evidence="7" id="KW-0378">Hydrolase</keyword>
<name>A0ABD0TIG5_LOXSC</name>
<evidence type="ECO:0000259" key="15">
    <source>
        <dbReference type="Pfam" id="PF21171"/>
    </source>
</evidence>
<dbReference type="GO" id="GO:0006397">
    <property type="term" value="P:mRNA processing"/>
    <property type="evidence" value="ECO:0007669"/>
    <property type="project" value="UniProtKB-KW"/>
</dbReference>
<evidence type="ECO:0000256" key="7">
    <source>
        <dbReference type="ARBA" id="ARBA00022801"/>
    </source>
</evidence>
<dbReference type="Pfam" id="PF21171">
    <property type="entry name" value="PDE12-like_N"/>
    <property type="match status" value="1"/>
</dbReference>
<evidence type="ECO:0000256" key="13">
    <source>
        <dbReference type="ARBA" id="ARBA00083541"/>
    </source>
</evidence>
<dbReference type="GO" id="GO:0004535">
    <property type="term" value="F:poly(A)-specific ribonuclease activity"/>
    <property type="evidence" value="ECO:0007669"/>
    <property type="project" value="UniProtKB-ARBA"/>
</dbReference>